<proteinExistence type="predicted"/>
<organism evidence="1 2">
    <name type="scientific">Apolygus lucorum</name>
    <name type="common">Small green plant bug</name>
    <name type="synonym">Lygocoris lucorum</name>
    <dbReference type="NCBI Taxonomy" id="248454"/>
    <lineage>
        <taxon>Eukaryota</taxon>
        <taxon>Metazoa</taxon>
        <taxon>Ecdysozoa</taxon>
        <taxon>Arthropoda</taxon>
        <taxon>Hexapoda</taxon>
        <taxon>Insecta</taxon>
        <taxon>Pterygota</taxon>
        <taxon>Neoptera</taxon>
        <taxon>Paraneoptera</taxon>
        <taxon>Hemiptera</taxon>
        <taxon>Heteroptera</taxon>
        <taxon>Panheteroptera</taxon>
        <taxon>Cimicomorpha</taxon>
        <taxon>Miridae</taxon>
        <taxon>Mirini</taxon>
        <taxon>Apolygus</taxon>
    </lineage>
</organism>
<gene>
    <name evidence="1" type="ORF">GE061_008143</name>
</gene>
<reference evidence="1" key="1">
    <citation type="journal article" date="2021" name="Mol. Ecol. Resour.">
        <title>Apolygus lucorum genome provides insights into omnivorousness and mesophyll feeding.</title>
        <authorList>
            <person name="Liu Y."/>
            <person name="Liu H."/>
            <person name="Wang H."/>
            <person name="Huang T."/>
            <person name="Liu B."/>
            <person name="Yang B."/>
            <person name="Yin L."/>
            <person name="Li B."/>
            <person name="Zhang Y."/>
            <person name="Zhang S."/>
            <person name="Jiang F."/>
            <person name="Zhang X."/>
            <person name="Ren Y."/>
            <person name="Wang B."/>
            <person name="Wang S."/>
            <person name="Lu Y."/>
            <person name="Wu K."/>
            <person name="Fan W."/>
            <person name="Wang G."/>
        </authorList>
    </citation>
    <scope>NUCLEOTIDE SEQUENCE</scope>
    <source>
        <strain evidence="1">12Hb</strain>
    </source>
</reference>
<dbReference type="AlphaFoldDB" id="A0A6A4IN23"/>
<accession>A0A6A4IN23</accession>
<sequence>MVPDWSVSRIILIFIVPIYSDPARFFELEDVEHLYNIAKHLSEGVDIFLDILKPLENEIEIVGDLRFDYGLRIAREMNNNLLKNAEHLYECTIARVDWRVPYESDAEMKEIFKELEHADNYSKVLKEALTKIHSRNNNSTTDHVGNECQIMPRGPIRVMEVVHPPPKKQKQLASAQHNRSTMDAVLLNVQEGISAKIKVFELIQEIMGYMRFFDLPEMTQIQQKISFLHEKFWTLTLRMINSARASENLEIGTEALEKSTSLVNLLLSTKNSLLPFEELD</sequence>
<protein>
    <submittedName>
        <fullName evidence="1">Uncharacterized protein</fullName>
    </submittedName>
</protein>
<dbReference type="Proteomes" id="UP000466442">
    <property type="component" value="Linkage Group LG16"/>
</dbReference>
<dbReference type="EMBL" id="WIXP02000016">
    <property type="protein sequence ID" value="KAF6198395.1"/>
    <property type="molecule type" value="Genomic_DNA"/>
</dbReference>
<evidence type="ECO:0000313" key="2">
    <source>
        <dbReference type="Proteomes" id="UP000466442"/>
    </source>
</evidence>
<keyword evidence="2" id="KW-1185">Reference proteome</keyword>
<comment type="caution">
    <text evidence="1">The sequence shown here is derived from an EMBL/GenBank/DDBJ whole genome shotgun (WGS) entry which is preliminary data.</text>
</comment>
<evidence type="ECO:0000313" key="1">
    <source>
        <dbReference type="EMBL" id="KAF6198395.1"/>
    </source>
</evidence>
<name>A0A6A4IN23_APOLU</name>